<feature type="domain" description="Dehydrogenase E1 component" evidence="4">
    <location>
        <begin position="22"/>
        <end position="312"/>
    </location>
</feature>
<dbReference type="GO" id="GO:0004739">
    <property type="term" value="F:pyruvate dehydrogenase (acetyl-transferring) activity"/>
    <property type="evidence" value="ECO:0007669"/>
    <property type="project" value="TreeGrafter"/>
</dbReference>
<dbReference type="InterPro" id="IPR050642">
    <property type="entry name" value="PDH_E1_Alpha_Subunit"/>
</dbReference>
<dbReference type="SUPFAM" id="SSF52518">
    <property type="entry name" value="Thiamin diphosphate-binding fold (THDP-binding)"/>
    <property type="match status" value="1"/>
</dbReference>
<dbReference type="PANTHER" id="PTHR11516">
    <property type="entry name" value="PYRUVATE DEHYDROGENASE E1 COMPONENT, ALPHA SUBUNIT BACTERIAL AND ORGANELLAR"/>
    <property type="match status" value="1"/>
</dbReference>
<sequence length="325" mass="35442">MALGKEQMKTLYRNLVRADHFDKMMMNRIMQGKLIGFYHPGDGAMAAGVGASTFLGENDILNPHHRAHGMAYMAGKGIDVGRYLAEHTGKADGCCGGRSSFHWSFPEQKVYGASGFIGWHFCPVVGWGWASKRKGNQVVLMASGDGSYGQGGAHEAMLSAMNWKLPIIFFCENNGMAIHSTADDMHPMPDISSLAQGYGMPAVVIDGQDVFAVAETVIAARKHALAGKGPTFVEAKTVRLREHDVGTPDLARAEPRDPEYLEELKQRDPLVLATKRVLAEKVLTQKQIDKIIKEAEEEVVVVEKFADDSPIALPSIEELQAGVYA</sequence>
<dbReference type="GO" id="GO:0006086">
    <property type="term" value="P:pyruvate decarboxylation to acetyl-CoA"/>
    <property type="evidence" value="ECO:0007669"/>
    <property type="project" value="TreeGrafter"/>
</dbReference>
<keyword evidence="2" id="KW-0560">Oxidoreductase</keyword>
<evidence type="ECO:0000259" key="4">
    <source>
        <dbReference type="Pfam" id="PF00676"/>
    </source>
</evidence>
<gene>
    <name evidence="5" type="ORF">C0039_10745</name>
</gene>
<evidence type="ECO:0000313" key="5">
    <source>
        <dbReference type="EMBL" id="PLW68746.1"/>
    </source>
</evidence>
<keyword evidence="3" id="KW-0786">Thiamine pyrophosphate</keyword>
<dbReference type="PANTHER" id="PTHR11516:SF41">
    <property type="entry name" value="3-METHYL-2-OXOBUTANOATE DEHYDROGENASE SUBUNIT ALPHA"/>
    <property type="match status" value="1"/>
</dbReference>
<protein>
    <submittedName>
        <fullName evidence="5">Dehydrogenase</fullName>
    </submittedName>
</protein>
<organism evidence="5 6">
    <name type="scientific">Pseudohalioglobus lutimaris</name>
    <dbReference type="NCBI Taxonomy" id="1737061"/>
    <lineage>
        <taxon>Bacteria</taxon>
        <taxon>Pseudomonadati</taxon>
        <taxon>Pseudomonadota</taxon>
        <taxon>Gammaproteobacteria</taxon>
        <taxon>Cellvibrionales</taxon>
        <taxon>Halieaceae</taxon>
        <taxon>Pseudohalioglobus</taxon>
    </lineage>
</organism>
<reference evidence="5 6" key="1">
    <citation type="submission" date="2018-01" db="EMBL/GenBank/DDBJ databases">
        <title>The draft genome sequence of Halioglobus lutimaris HF004.</title>
        <authorList>
            <person name="Du Z.-J."/>
            <person name="Shi M.-J."/>
        </authorList>
    </citation>
    <scope>NUCLEOTIDE SEQUENCE [LARGE SCALE GENOMIC DNA]</scope>
    <source>
        <strain evidence="5 6">HF004</strain>
    </source>
</reference>
<comment type="caution">
    <text evidence="5">The sequence shown here is derived from an EMBL/GenBank/DDBJ whole genome shotgun (WGS) entry which is preliminary data.</text>
</comment>
<dbReference type="CDD" id="cd02000">
    <property type="entry name" value="TPP_E1_PDC_ADC_BCADC"/>
    <property type="match status" value="1"/>
</dbReference>
<evidence type="ECO:0000256" key="2">
    <source>
        <dbReference type="ARBA" id="ARBA00023002"/>
    </source>
</evidence>
<keyword evidence="6" id="KW-1185">Reference proteome</keyword>
<evidence type="ECO:0000256" key="1">
    <source>
        <dbReference type="ARBA" id="ARBA00001964"/>
    </source>
</evidence>
<dbReference type="OrthoDB" id="9766715at2"/>
<dbReference type="InterPro" id="IPR001017">
    <property type="entry name" value="DH_E1"/>
</dbReference>
<comment type="cofactor">
    <cofactor evidence="1">
        <name>thiamine diphosphate</name>
        <dbReference type="ChEBI" id="CHEBI:58937"/>
    </cofactor>
</comment>
<dbReference type="Gene3D" id="3.40.50.970">
    <property type="match status" value="1"/>
</dbReference>
<dbReference type="Proteomes" id="UP000235005">
    <property type="component" value="Unassembled WGS sequence"/>
</dbReference>
<dbReference type="Pfam" id="PF00676">
    <property type="entry name" value="E1_dh"/>
    <property type="match status" value="1"/>
</dbReference>
<evidence type="ECO:0000313" key="6">
    <source>
        <dbReference type="Proteomes" id="UP000235005"/>
    </source>
</evidence>
<dbReference type="RefSeq" id="WP_101518053.1">
    <property type="nucleotide sequence ID" value="NZ_PKUS01000011.1"/>
</dbReference>
<evidence type="ECO:0000256" key="3">
    <source>
        <dbReference type="ARBA" id="ARBA00023052"/>
    </source>
</evidence>
<dbReference type="EMBL" id="PKUS01000011">
    <property type="protein sequence ID" value="PLW68746.1"/>
    <property type="molecule type" value="Genomic_DNA"/>
</dbReference>
<accession>A0A2N5X2M9</accession>
<name>A0A2N5X2M9_9GAMM</name>
<dbReference type="InterPro" id="IPR029061">
    <property type="entry name" value="THDP-binding"/>
</dbReference>
<dbReference type="AlphaFoldDB" id="A0A2N5X2M9"/>
<proteinExistence type="predicted"/>